<reference evidence="1 2" key="1">
    <citation type="journal article" date="2012" name="Vet. Microbiol.">
        <title>Complete genome sequence and characterization of a broad-host range T4-like bacteriophage phiAS5 infecting Aeromonas salmonicida subsp. salmonicida.</title>
        <authorList>
            <person name="Kim J.H."/>
            <person name="Son J.S."/>
            <person name="Choi Y.J."/>
            <person name="Choresca C.H.Jr."/>
            <person name="Shin S.P."/>
            <person name="Han J.E."/>
            <person name="Jun J.W."/>
            <person name="Park S.C."/>
        </authorList>
    </citation>
    <scope>NUCLEOTIDE SEQUENCE [LARGE SCALE GENOMIC DNA]</scope>
</reference>
<accession>E1A2C3</accession>
<name>E1A2C3_9CAUD</name>
<dbReference type="InterPro" id="IPR009057">
    <property type="entry name" value="Homeodomain-like_sf"/>
</dbReference>
<proteinExistence type="predicted"/>
<dbReference type="EMBL" id="HM452126">
    <property type="protein sequence ID" value="ADM79869.1"/>
    <property type="molecule type" value="Genomic_DNA"/>
</dbReference>
<dbReference type="GeneID" id="9861433"/>
<dbReference type="InterPro" id="IPR036388">
    <property type="entry name" value="WH-like_DNA-bd_sf"/>
</dbReference>
<organism evidence="1 2">
    <name type="scientific">Aeromonas phage phiAS5</name>
    <dbReference type="NCBI Taxonomy" id="879630"/>
    <lineage>
        <taxon>Viruses</taxon>
        <taxon>Duplodnaviria</taxon>
        <taxon>Heunggongvirae</taxon>
        <taxon>Uroviricota</taxon>
        <taxon>Caudoviricetes</taxon>
        <taxon>Pantevenvirales</taxon>
        <taxon>Straboviridae</taxon>
        <taxon>Chrysonvirus</taxon>
        <taxon>Chrysonvirus as5</taxon>
    </lineage>
</organism>
<dbReference type="Pfam" id="PF13384">
    <property type="entry name" value="HTH_23"/>
    <property type="match status" value="1"/>
</dbReference>
<evidence type="ECO:0000313" key="1">
    <source>
        <dbReference type="EMBL" id="ADM79869.1"/>
    </source>
</evidence>
<dbReference type="Proteomes" id="UP000002236">
    <property type="component" value="Segment"/>
</dbReference>
<gene>
    <name evidence="1" type="ORF">phiAS5_ORF0026</name>
</gene>
<dbReference type="OrthoDB" id="1645at10663"/>
<dbReference type="KEGG" id="vg:9861433"/>
<dbReference type="Gene3D" id="1.10.10.10">
    <property type="entry name" value="Winged helix-like DNA-binding domain superfamily/Winged helix DNA-binding domain"/>
    <property type="match status" value="1"/>
</dbReference>
<sequence>MTNATKIKAHFMNENGTSKAQIARELNVSASTVSRWIKEVEAARVAAKTITVIDEDNEAADTVEIPVMKTDVVNGNNRVYPTESVEIPVKVVQRRKVWTYTPVKKQEKRTNFVKPVQPQTAMSMAFAAALAG</sequence>
<keyword evidence="2" id="KW-1185">Reference proteome</keyword>
<dbReference type="RefSeq" id="YP_003969315.1">
    <property type="nucleotide sequence ID" value="NC_014636.1"/>
</dbReference>
<dbReference type="SUPFAM" id="SSF46689">
    <property type="entry name" value="Homeodomain-like"/>
    <property type="match status" value="1"/>
</dbReference>
<evidence type="ECO:0000313" key="2">
    <source>
        <dbReference type="Proteomes" id="UP000002236"/>
    </source>
</evidence>
<protein>
    <submittedName>
        <fullName evidence="1">Uncharacterized protein</fullName>
    </submittedName>
</protein>